<feature type="region of interest" description="Disordered" evidence="1">
    <location>
        <begin position="1"/>
        <end position="33"/>
    </location>
</feature>
<organism evidence="2 3">
    <name type="scientific">Pontibacillus litoralis JSM 072002</name>
    <dbReference type="NCBI Taxonomy" id="1385512"/>
    <lineage>
        <taxon>Bacteria</taxon>
        <taxon>Bacillati</taxon>
        <taxon>Bacillota</taxon>
        <taxon>Bacilli</taxon>
        <taxon>Bacillales</taxon>
        <taxon>Bacillaceae</taxon>
        <taxon>Pontibacillus</taxon>
    </lineage>
</organism>
<evidence type="ECO:0008006" key="4">
    <source>
        <dbReference type="Google" id="ProtNLM"/>
    </source>
</evidence>
<dbReference type="eggNOG" id="COG4873">
    <property type="taxonomic scope" value="Bacteria"/>
</dbReference>
<dbReference type="InterPro" id="IPR018690">
    <property type="entry name" value="DUF2187"/>
</dbReference>
<evidence type="ECO:0000313" key="2">
    <source>
        <dbReference type="EMBL" id="KGX84415.1"/>
    </source>
</evidence>
<comment type="caution">
    <text evidence="2">The sequence shown here is derived from an EMBL/GenBank/DDBJ whole genome shotgun (WGS) entry which is preliminary data.</text>
</comment>
<gene>
    <name evidence="2" type="ORF">N784_13525</name>
</gene>
<reference evidence="2 3" key="1">
    <citation type="submission" date="2013-08" db="EMBL/GenBank/DDBJ databases">
        <authorList>
            <person name="Huang J."/>
            <person name="Wang G."/>
        </authorList>
    </citation>
    <scope>NUCLEOTIDE SEQUENCE [LARGE SCALE GENOMIC DNA]</scope>
    <source>
        <strain evidence="2 3">JSM 072002</strain>
    </source>
</reference>
<protein>
    <recommendedName>
        <fullName evidence="4">DUF2187 domain-containing protein</fullName>
    </recommendedName>
</protein>
<accession>A0A0A5G022</accession>
<dbReference type="Proteomes" id="UP000030401">
    <property type="component" value="Unassembled WGS sequence"/>
</dbReference>
<feature type="compositionally biased region" description="Basic and acidic residues" evidence="1">
    <location>
        <begin position="16"/>
        <end position="31"/>
    </location>
</feature>
<dbReference type="RefSeq" id="WP_332307858.1">
    <property type="nucleotide sequence ID" value="NZ_AVPG01000039.1"/>
</dbReference>
<evidence type="ECO:0000313" key="3">
    <source>
        <dbReference type="Proteomes" id="UP000030401"/>
    </source>
</evidence>
<name>A0A0A5G022_9BACI</name>
<dbReference type="Pfam" id="PF09953">
    <property type="entry name" value="DUF2187"/>
    <property type="match status" value="1"/>
</dbReference>
<dbReference type="EMBL" id="AVPG01000039">
    <property type="protein sequence ID" value="KGX84415.1"/>
    <property type="molecule type" value="Genomic_DNA"/>
</dbReference>
<keyword evidence="3" id="KW-1185">Reference proteome</keyword>
<dbReference type="AlphaFoldDB" id="A0A0A5G022"/>
<proteinExistence type="predicted"/>
<sequence length="96" mass="10715">MSDDNLKDSLMNEAFNKQKENEEAKSNEENKANVGDLIAFQRNGKELKGIVTAAKLENSVVVDMTVMDNFDEMGMDFEKTVVGHGKYKIIARGTNN</sequence>
<evidence type="ECO:0000256" key="1">
    <source>
        <dbReference type="SAM" id="MobiDB-lite"/>
    </source>
</evidence>